<dbReference type="EMBL" id="RJVQ01000003">
    <property type="protein sequence ID" value="RQW63281.1"/>
    <property type="molecule type" value="Genomic_DNA"/>
</dbReference>
<dbReference type="PROSITE" id="PS51833">
    <property type="entry name" value="HDOD"/>
    <property type="match status" value="1"/>
</dbReference>
<dbReference type="InterPro" id="IPR052340">
    <property type="entry name" value="RNase_Y/CdgJ"/>
</dbReference>
<dbReference type="InterPro" id="IPR013976">
    <property type="entry name" value="HDOD"/>
</dbReference>
<dbReference type="Gene3D" id="1.10.3210.10">
    <property type="entry name" value="Hypothetical protein af1432"/>
    <property type="match status" value="1"/>
</dbReference>
<evidence type="ECO:0000313" key="4">
    <source>
        <dbReference type="Proteomes" id="UP000281112"/>
    </source>
</evidence>
<reference evidence="3 4" key="1">
    <citation type="submission" date="2018-11" db="EMBL/GenBank/DDBJ databases">
        <title>Vibrio LJC006 sp. nov., isolated from seawater during the bloom of the enteromorpha.</title>
        <authorList>
            <person name="Liang J."/>
        </authorList>
    </citation>
    <scope>NUCLEOTIDE SEQUENCE [LARGE SCALE GENOMIC DNA]</scope>
    <source>
        <strain evidence="3 4">LJC006</strain>
    </source>
</reference>
<dbReference type="OrthoDB" id="9804751at2"/>
<name>A0A3N9TG87_9VIBR</name>
<feature type="domain" description="EAL" evidence="1">
    <location>
        <begin position="1"/>
        <end position="204"/>
    </location>
</feature>
<sequence length="403" mass="45799">MQYTFIARQPILSKDSNLFGYELLFRDGPNNSFPNIDPTLATGKIITDNFLNVHNRVCGDTFSFVNFTYDSLIQEIPTLLPANKLVIEILETCQPTDELLSAVKSMRSKGYHLALDDFIPAPEWQRFLPYIDFIKFDISTFPIKKAQSIIRKLSLTKIRFLAERVETHEEFQEAILAGFDLFQGYFFSKPELLKNKKLEAAVMNVLHLFKQTTKAPLNYDVIESIISRDLSLSYKLLALVNNSPAIQVKINSFKQAIAYLGEEKLRKFIALLAITNVGKDKPQYLYGLSIQTARFCERIASETKVADSGSAFLTGMFCYLETLLEIPLSFILNELPIEDEVKAALLGNETVLGKLLKIALCYEHADWISLEVLATEFSLTENQISNYYAEAIQWTSELFVDAE</sequence>
<dbReference type="InterPro" id="IPR035919">
    <property type="entry name" value="EAL_sf"/>
</dbReference>
<dbReference type="SUPFAM" id="SSF109604">
    <property type="entry name" value="HD-domain/PDEase-like"/>
    <property type="match status" value="1"/>
</dbReference>
<dbReference type="PANTHER" id="PTHR33525">
    <property type="match status" value="1"/>
</dbReference>
<dbReference type="PROSITE" id="PS50883">
    <property type="entry name" value="EAL"/>
    <property type="match status" value="1"/>
</dbReference>
<dbReference type="Gene3D" id="3.20.20.450">
    <property type="entry name" value="EAL domain"/>
    <property type="match status" value="1"/>
</dbReference>
<evidence type="ECO:0000259" key="2">
    <source>
        <dbReference type="PROSITE" id="PS51833"/>
    </source>
</evidence>
<feature type="domain" description="HDOD" evidence="2">
    <location>
        <begin position="198"/>
        <end position="383"/>
    </location>
</feature>
<keyword evidence="4" id="KW-1185">Reference proteome</keyword>
<dbReference type="SUPFAM" id="SSF141868">
    <property type="entry name" value="EAL domain-like"/>
    <property type="match status" value="1"/>
</dbReference>
<accession>A0A3N9TG87</accession>
<dbReference type="InterPro" id="IPR014408">
    <property type="entry name" value="dGMP_Pdiesterase_EAL/HD-GYP"/>
</dbReference>
<comment type="caution">
    <text evidence="3">The sequence shown here is derived from an EMBL/GenBank/DDBJ whole genome shotgun (WGS) entry which is preliminary data.</text>
</comment>
<dbReference type="RefSeq" id="WP_124936750.1">
    <property type="nucleotide sequence ID" value="NZ_RJVQ01000003.1"/>
</dbReference>
<dbReference type="PIRSF" id="PIRSF003180">
    <property type="entry name" value="DiGMPpdiest_YuxH"/>
    <property type="match status" value="1"/>
</dbReference>
<dbReference type="Proteomes" id="UP000281112">
    <property type="component" value="Unassembled WGS sequence"/>
</dbReference>
<organism evidence="3 4">
    <name type="scientific">Vibrio viridaestus</name>
    <dbReference type="NCBI Taxonomy" id="2487322"/>
    <lineage>
        <taxon>Bacteria</taxon>
        <taxon>Pseudomonadati</taxon>
        <taxon>Pseudomonadota</taxon>
        <taxon>Gammaproteobacteria</taxon>
        <taxon>Vibrionales</taxon>
        <taxon>Vibrionaceae</taxon>
        <taxon>Vibrio</taxon>
    </lineage>
</organism>
<dbReference type="PANTHER" id="PTHR33525:SF4">
    <property type="entry name" value="CYCLIC DI-GMP PHOSPHODIESTERASE CDGJ"/>
    <property type="match status" value="1"/>
</dbReference>
<dbReference type="Pfam" id="PF08668">
    <property type="entry name" value="HDOD"/>
    <property type="match status" value="1"/>
</dbReference>
<dbReference type="Pfam" id="PF00563">
    <property type="entry name" value="EAL"/>
    <property type="match status" value="1"/>
</dbReference>
<proteinExistence type="predicted"/>
<gene>
    <name evidence="3" type="ORF">EES38_08485</name>
</gene>
<evidence type="ECO:0000313" key="3">
    <source>
        <dbReference type="EMBL" id="RQW63281.1"/>
    </source>
</evidence>
<dbReference type="AlphaFoldDB" id="A0A3N9TG87"/>
<dbReference type="SMART" id="SM00052">
    <property type="entry name" value="EAL"/>
    <property type="match status" value="1"/>
</dbReference>
<protein>
    <submittedName>
        <fullName evidence="3">EAL domain-containing protein</fullName>
    </submittedName>
</protein>
<dbReference type="InterPro" id="IPR001633">
    <property type="entry name" value="EAL_dom"/>
</dbReference>
<evidence type="ECO:0000259" key="1">
    <source>
        <dbReference type="PROSITE" id="PS50883"/>
    </source>
</evidence>